<accession>A0A4V6Q815</accession>
<dbReference type="EMBL" id="SODA01000031">
    <property type="protein sequence ID" value="TDV99607.1"/>
    <property type="molecule type" value="Genomic_DNA"/>
</dbReference>
<reference evidence="1 2" key="1">
    <citation type="submission" date="2019-03" db="EMBL/GenBank/DDBJ databases">
        <title>Subsurface microbial communities from deep shales in Ohio and West Virginia, USA.</title>
        <authorList>
            <person name="Wrighton K."/>
        </authorList>
    </citation>
    <scope>NUCLEOTIDE SEQUENCE [LARGE SCALE GENOMIC DNA]</scope>
    <source>
        <strain evidence="1 2">MSL9.2</strain>
    </source>
</reference>
<organism evidence="1 2">
    <name type="scientific">Halanaerobium saccharolyticum</name>
    <dbReference type="NCBI Taxonomy" id="43595"/>
    <lineage>
        <taxon>Bacteria</taxon>
        <taxon>Bacillati</taxon>
        <taxon>Bacillota</taxon>
        <taxon>Clostridia</taxon>
        <taxon>Halanaerobiales</taxon>
        <taxon>Halanaerobiaceae</taxon>
        <taxon>Halanaerobium</taxon>
    </lineage>
</organism>
<dbReference type="RefSeq" id="WP_208320777.1">
    <property type="nucleotide sequence ID" value="NZ_QLME01000028.1"/>
</dbReference>
<gene>
    <name evidence="1" type="ORF">C8C77_1313</name>
</gene>
<proteinExistence type="predicted"/>
<evidence type="ECO:0000313" key="1">
    <source>
        <dbReference type="EMBL" id="TDV99607.1"/>
    </source>
</evidence>
<name>A0A4V6Q815_9FIRM</name>
<sequence length="88" mass="10422">MKDLKNKGYELEHMYSRDPNGMKNHYLLEQISQMIGQLYDKGVKKLKLLRSSIKRMSSLLLEAFRNKVLTGEDIKYVNLTRIQIRFTT</sequence>
<evidence type="ECO:0000313" key="2">
    <source>
        <dbReference type="Proteomes" id="UP000294697"/>
    </source>
</evidence>
<dbReference type="Proteomes" id="UP000294697">
    <property type="component" value="Unassembled WGS sequence"/>
</dbReference>
<comment type="caution">
    <text evidence="1">The sequence shown here is derived from an EMBL/GenBank/DDBJ whole genome shotgun (WGS) entry which is preliminary data.</text>
</comment>
<protein>
    <submittedName>
        <fullName evidence="1">Uncharacterized protein</fullName>
    </submittedName>
</protein>
<dbReference type="AlphaFoldDB" id="A0A4V6Q815"/>